<dbReference type="InterPro" id="IPR021385">
    <property type="entry name" value="DUF3017"/>
</dbReference>
<feature type="compositionally biased region" description="Low complexity" evidence="1">
    <location>
        <begin position="23"/>
        <end position="33"/>
    </location>
</feature>
<feature type="transmembrane region" description="Helical" evidence="2">
    <location>
        <begin position="150"/>
        <end position="168"/>
    </location>
</feature>
<gene>
    <name evidence="3" type="ORF">DVH02_23385</name>
</gene>
<protein>
    <submittedName>
        <fullName evidence="3">DUF3017 domain-containing protein</fullName>
    </submittedName>
</protein>
<sequence length="248" mass="24567">MGAGTNAAGTGADGAARSRRAAARGATEPAAAPEEGEGKPGTGDTGDTGNAGDAGNAGNAGNAGGATPSGSSTEPPSASTPHTTPAESADPPDPADSTGPSDPADAASADGDASEPSEPGSRFSLTQDTARPEGGGRAAPRDAPAPARQWPLLSVLGTVGLGLLIVGLHPFAEAFRVGTILIGFALIGGAVLRRVMPSVGMLAVRSRFTDMLTYGLLGVAIVMLSLMTQPRPWLEIPFLEDIVHSTVP</sequence>
<proteinExistence type="predicted"/>
<feature type="compositionally biased region" description="Low complexity" evidence="1">
    <location>
        <begin position="1"/>
        <end position="15"/>
    </location>
</feature>
<evidence type="ECO:0000256" key="2">
    <source>
        <dbReference type="SAM" id="Phobius"/>
    </source>
</evidence>
<feature type="region of interest" description="Disordered" evidence="1">
    <location>
        <begin position="1"/>
        <end position="145"/>
    </location>
</feature>
<keyword evidence="4" id="KW-1185">Reference proteome</keyword>
<dbReference type="RefSeq" id="WP_114625790.1">
    <property type="nucleotide sequence ID" value="NZ_QQNA01000197.1"/>
</dbReference>
<dbReference type="Pfam" id="PF11222">
    <property type="entry name" value="DUF3017"/>
    <property type="match status" value="1"/>
</dbReference>
<keyword evidence="2" id="KW-0472">Membrane</keyword>
<evidence type="ECO:0000256" key="1">
    <source>
        <dbReference type="SAM" id="MobiDB-lite"/>
    </source>
</evidence>
<dbReference type="EMBL" id="QQNA01000197">
    <property type="protein sequence ID" value="RDG35808.1"/>
    <property type="molecule type" value="Genomic_DNA"/>
</dbReference>
<accession>A0A370B1W2</accession>
<organism evidence="3 4">
    <name type="scientific">Streptomyces corynorhini</name>
    <dbReference type="NCBI Taxonomy" id="2282652"/>
    <lineage>
        <taxon>Bacteria</taxon>
        <taxon>Bacillati</taxon>
        <taxon>Actinomycetota</taxon>
        <taxon>Actinomycetes</taxon>
        <taxon>Kitasatosporales</taxon>
        <taxon>Streptomycetaceae</taxon>
        <taxon>Streptomyces</taxon>
    </lineage>
</organism>
<feature type="compositionally biased region" description="Low complexity" evidence="1">
    <location>
        <begin position="47"/>
        <end position="117"/>
    </location>
</feature>
<keyword evidence="2" id="KW-1133">Transmembrane helix</keyword>
<dbReference type="AlphaFoldDB" id="A0A370B1W2"/>
<evidence type="ECO:0000313" key="3">
    <source>
        <dbReference type="EMBL" id="RDG35808.1"/>
    </source>
</evidence>
<feature type="transmembrane region" description="Helical" evidence="2">
    <location>
        <begin position="212"/>
        <end position="229"/>
    </location>
</feature>
<dbReference type="Proteomes" id="UP000253741">
    <property type="component" value="Unassembled WGS sequence"/>
</dbReference>
<name>A0A370B1W2_9ACTN</name>
<evidence type="ECO:0000313" key="4">
    <source>
        <dbReference type="Proteomes" id="UP000253741"/>
    </source>
</evidence>
<comment type="caution">
    <text evidence="3">The sequence shown here is derived from an EMBL/GenBank/DDBJ whole genome shotgun (WGS) entry which is preliminary data.</text>
</comment>
<keyword evidence="2" id="KW-0812">Transmembrane</keyword>
<feature type="transmembrane region" description="Helical" evidence="2">
    <location>
        <begin position="174"/>
        <end position="192"/>
    </location>
</feature>
<dbReference type="OrthoDB" id="5192929at2"/>
<reference evidence="3 4" key="1">
    <citation type="submission" date="2018-07" db="EMBL/GenBank/DDBJ databases">
        <title>Streptomyces species from bats.</title>
        <authorList>
            <person name="Dunlap C."/>
        </authorList>
    </citation>
    <scope>NUCLEOTIDE SEQUENCE [LARGE SCALE GENOMIC DNA]</scope>
    <source>
        <strain evidence="3 4">AC230</strain>
    </source>
</reference>